<accession>A0A512AIE5</accession>
<feature type="transmembrane region" description="Helical" evidence="1">
    <location>
        <begin position="56"/>
        <end position="74"/>
    </location>
</feature>
<keyword evidence="1" id="KW-0812">Transmembrane</keyword>
<comment type="caution">
    <text evidence="2">The sequence shown here is derived from an EMBL/GenBank/DDBJ whole genome shotgun (WGS) entry which is preliminary data.</text>
</comment>
<evidence type="ECO:0000313" key="3">
    <source>
        <dbReference type="Proteomes" id="UP000321464"/>
    </source>
</evidence>
<dbReference type="AlphaFoldDB" id="A0A512AIE5"/>
<keyword evidence="3" id="KW-1185">Reference proteome</keyword>
<sequence>MRKGIAAGMGSEGRALPGHALDWRKRMSDTVAYSLLVYTSLQIFVTLRTLEGSAGSMLPMIALVVLVAGVIPMFRHFERRWEALSDLEASDPALRSDFRRDQLATWSVAIGLPFLLAAVFRLLVSLF</sequence>
<gene>
    <name evidence="2" type="ORF">NSE01_12940</name>
</gene>
<proteinExistence type="predicted"/>
<protein>
    <submittedName>
        <fullName evidence="2">Uncharacterized protein</fullName>
    </submittedName>
</protein>
<name>A0A512AIE5_9SPHN</name>
<organism evidence="2 3">
    <name type="scientific">Novosphingobium sediminis</name>
    <dbReference type="NCBI Taxonomy" id="707214"/>
    <lineage>
        <taxon>Bacteria</taxon>
        <taxon>Pseudomonadati</taxon>
        <taxon>Pseudomonadota</taxon>
        <taxon>Alphaproteobacteria</taxon>
        <taxon>Sphingomonadales</taxon>
        <taxon>Sphingomonadaceae</taxon>
        <taxon>Novosphingobium</taxon>
    </lineage>
</organism>
<dbReference type="Proteomes" id="UP000321464">
    <property type="component" value="Unassembled WGS sequence"/>
</dbReference>
<keyword evidence="1" id="KW-0472">Membrane</keyword>
<keyword evidence="1" id="KW-1133">Transmembrane helix</keyword>
<evidence type="ECO:0000313" key="2">
    <source>
        <dbReference type="EMBL" id="GEN99461.1"/>
    </source>
</evidence>
<dbReference type="EMBL" id="BJYR01000009">
    <property type="protein sequence ID" value="GEN99461.1"/>
    <property type="molecule type" value="Genomic_DNA"/>
</dbReference>
<reference evidence="2 3" key="1">
    <citation type="submission" date="2019-07" db="EMBL/GenBank/DDBJ databases">
        <title>Whole genome shotgun sequence of Novosphingobium sediminis NBRC 106119.</title>
        <authorList>
            <person name="Hosoyama A."/>
            <person name="Uohara A."/>
            <person name="Ohji S."/>
            <person name="Ichikawa N."/>
        </authorList>
    </citation>
    <scope>NUCLEOTIDE SEQUENCE [LARGE SCALE GENOMIC DNA]</scope>
    <source>
        <strain evidence="2 3">NBRC 106119</strain>
    </source>
</reference>
<dbReference type="RefSeq" id="WP_246135058.1">
    <property type="nucleotide sequence ID" value="NZ_BJYR01000009.1"/>
</dbReference>
<feature type="transmembrane region" description="Helical" evidence="1">
    <location>
        <begin position="103"/>
        <end position="124"/>
    </location>
</feature>
<feature type="transmembrane region" description="Helical" evidence="1">
    <location>
        <begin position="31"/>
        <end position="50"/>
    </location>
</feature>
<evidence type="ECO:0000256" key="1">
    <source>
        <dbReference type="SAM" id="Phobius"/>
    </source>
</evidence>